<dbReference type="AlphaFoldDB" id="A0A4V1IWK9"/>
<evidence type="ECO:0000313" key="5">
    <source>
        <dbReference type="EMBL" id="RKP07919.1"/>
    </source>
</evidence>
<evidence type="ECO:0000256" key="2">
    <source>
        <dbReference type="ARBA" id="ARBA00022490"/>
    </source>
</evidence>
<dbReference type="EMBL" id="KZ992658">
    <property type="protein sequence ID" value="RKP07919.1"/>
    <property type="molecule type" value="Genomic_DNA"/>
</dbReference>
<dbReference type="STRING" id="78915.A0A4V1IWK9"/>
<sequence>QLSQFWYNDETARALAEEAVRQTDGLIVCVSSPSIFLMLKKMRVPNPLLLLEFDTRFAVFKDEFRHYDYNCPLEVVDLDGSLRGAGQVIIVDPPFLAEECFVKTSKTVRRLAADNARFLVCTGECWVMRNVVRQELDARLTAFHPCHRGGLANDFRCYTNYQSSADAFHQVSDDDTSHAPTGETD</sequence>
<name>A0A4V1IWK9_9FUNG</name>
<proteinExistence type="predicted"/>
<evidence type="ECO:0000313" key="6">
    <source>
        <dbReference type="Proteomes" id="UP000271241"/>
    </source>
</evidence>
<dbReference type="PANTHER" id="PTHR13200">
    <property type="entry name" value="EEF1A LYSINE METHYLTRANSFERASE 1"/>
    <property type="match status" value="1"/>
</dbReference>
<keyword evidence="4 5" id="KW-0808">Transferase</keyword>
<dbReference type="OrthoDB" id="206354at2759"/>
<gene>
    <name evidence="5" type="ORF">THASP1DRAFT_16393</name>
</gene>
<dbReference type="InterPro" id="IPR019369">
    <property type="entry name" value="Efm5/EEF1AKMT1"/>
</dbReference>
<dbReference type="InterPro" id="IPR041370">
    <property type="entry name" value="Mlase_EEF1AKMT1/ZCCHC4"/>
</dbReference>
<comment type="subcellular location">
    <subcellularLocation>
        <location evidence="1">Cytoplasm</location>
    </subcellularLocation>
</comment>
<dbReference type="Pfam" id="PF10237">
    <property type="entry name" value="N6-adenineMlase"/>
    <property type="match status" value="1"/>
</dbReference>
<dbReference type="GO" id="GO:0032259">
    <property type="term" value="P:methylation"/>
    <property type="evidence" value="ECO:0007669"/>
    <property type="project" value="UniProtKB-KW"/>
</dbReference>
<evidence type="ECO:0000256" key="3">
    <source>
        <dbReference type="ARBA" id="ARBA00022603"/>
    </source>
</evidence>
<dbReference type="Proteomes" id="UP000271241">
    <property type="component" value="Unassembled WGS sequence"/>
</dbReference>
<dbReference type="GO" id="GO:0005737">
    <property type="term" value="C:cytoplasm"/>
    <property type="evidence" value="ECO:0007669"/>
    <property type="project" value="UniProtKB-SubCell"/>
</dbReference>
<feature type="non-terminal residue" evidence="5">
    <location>
        <position position="1"/>
    </location>
</feature>
<evidence type="ECO:0000256" key="4">
    <source>
        <dbReference type="ARBA" id="ARBA00022679"/>
    </source>
</evidence>
<evidence type="ECO:0000256" key="1">
    <source>
        <dbReference type="ARBA" id="ARBA00004496"/>
    </source>
</evidence>
<organism evidence="5 6">
    <name type="scientific">Thamnocephalis sphaerospora</name>
    <dbReference type="NCBI Taxonomy" id="78915"/>
    <lineage>
        <taxon>Eukaryota</taxon>
        <taxon>Fungi</taxon>
        <taxon>Fungi incertae sedis</taxon>
        <taxon>Zoopagomycota</taxon>
        <taxon>Zoopagomycotina</taxon>
        <taxon>Zoopagomycetes</taxon>
        <taxon>Zoopagales</taxon>
        <taxon>Sigmoideomycetaceae</taxon>
        <taxon>Thamnocephalis</taxon>
    </lineage>
</organism>
<keyword evidence="2" id="KW-0963">Cytoplasm</keyword>
<keyword evidence="3 5" id="KW-0489">Methyltransferase</keyword>
<dbReference type="GO" id="GO:0016279">
    <property type="term" value="F:protein-lysine N-methyltransferase activity"/>
    <property type="evidence" value="ECO:0007669"/>
    <property type="project" value="InterPro"/>
</dbReference>
<dbReference type="PANTHER" id="PTHR13200:SF0">
    <property type="entry name" value="EEF1A LYSINE METHYLTRANSFERASE 1"/>
    <property type="match status" value="1"/>
</dbReference>
<reference evidence="6" key="1">
    <citation type="journal article" date="2018" name="Nat. Microbiol.">
        <title>Leveraging single-cell genomics to expand the fungal tree of life.</title>
        <authorList>
            <person name="Ahrendt S.R."/>
            <person name="Quandt C.A."/>
            <person name="Ciobanu D."/>
            <person name="Clum A."/>
            <person name="Salamov A."/>
            <person name="Andreopoulos B."/>
            <person name="Cheng J.F."/>
            <person name="Woyke T."/>
            <person name="Pelin A."/>
            <person name="Henrissat B."/>
            <person name="Reynolds N.K."/>
            <person name="Benny G.L."/>
            <person name="Smith M.E."/>
            <person name="James T.Y."/>
            <person name="Grigoriev I.V."/>
        </authorList>
    </citation>
    <scope>NUCLEOTIDE SEQUENCE [LARGE SCALE GENOMIC DNA]</scope>
    <source>
        <strain evidence="6">RSA 1356</strain>
    </source>
</reference>
<keyword evidence="6" id="KW-1185">Reference proteome</keyword>
<protein>
    <submittedName>
        <fullName evidence="5">Putative N6-adenine methyltransferase-domain-containing protein</fullName>
    </submittedName>
</protein>
<accession>A0A4V1IWK9</accession>